<organism evidence="1 2">
    <name type="scientific">Mycobacterium bovis (strain BCG / Pasteur 1173P2)</name>
    <dbReference type="NCBI Taxonomy" id="410289"/>
    <lineage>
        <taxon>Bacteria</taxon>
        <taxon>Bacillati</taxon>
        <taxon>Actinomycetota</taxon>
        <taxon>Actinomycetes</taxon>
        <taxon>Mycobacteriales</taxon>
        <taxon>Mycobacteriaceae</taxon>
        <taxon>Mycobacterium</taxon>
        <taxon>Mycobacterium tuberculosis complex</taxon>
    </lineage>
</organism>
<dbReference type="AlphaFoldDB" id="A0A0H3MB43"/>
<evidence type="ECO:0000313" key="2">
    <source>
        <dbReference type="Proteomes" id="UP000001472"/>
    </source>
</evidence>
<dbReference type="KEGG" id="mbb:BCG_0839"/>
<sequence length="319" mass="34156">MHRPPWLAQLRRRLRIGVQLGSRVVLEQGRQPRDVYVIGVLVGDQDRGQTGDSLEAVRESTGIEEQAGLTELSEEAGMAEMRELHVYDCALMGAFPMRLILATMLVAGRLLATLMAAPSAQAEPETCPPICDQIPATAWISTHAVPLNSQYRWPAMAGAAVAVTRATPRFGFEQVCATPAFPHDSRDWAVAGRVTVVHPDGQWQLQAQVLHWRGDTARGGQIAASVFGTAVAALRACQLGAPLQSPSVTDDEPTRMAAVISGPVIMHTYLVAHVSSSTISELTLWSSGPPQVPWPTVADSAVLDALTAPLCEAYIGSCP</sequence>
<protein>
    <recommendedName>
        <fullName evidence="3">Metallo-beta-lactamase superfamily protein,putative</fullName>
    </recommendedName>
</protein>
<dbReference type="HOGENOM" id="CLU_075537_0_0_11"/>
<accession>A0A0H3MB43</accession>
<name>A0A0H3MB43_MYCBP</name>
<dbReference type="Proteomes" id="UP000001472">
    <property type="component" value="Chromosome"/>
</dbReference>
<dbReference type="EMBL" id="AM408590">
    <property type="protein sequence ID" value="CAL70825.1"/>
    <property type="molecule type" value="Genomic_DNA"/>
</dbReference>
<gene>
    <name evidence="1" type="ordered locus">BCG_0839</name>
</gene>
<evidence type="ECO:0008006" key="3">
    <source>
        <dbReference type="Google" id="ProtNLM"/>
    </source>
</evidence>
<evidence type="ECO:0000313" key="1">
    <source>
        <dbReference type="EMBL" id="CAL70825.1"/>
    </source>
</evidence>
<proteinExistence type="predicted"/>
<reference evidence="1 2" key="1">
    <citation type="journal article" date="2007" name="Proc. Natl. Acad. Sci. U.S.A.">
        <title>Genome plasticity of BCG and impact on vaccine efficacy.</title>
        <authorList>
            <person name="Brosch R."/>
            <person name="Gordon S.V."/>
            <person name="Garnier T."/>
            <person name="Eiglmeier K."/>
            <person name="Frigui W."/>
            <person name="Valenti P."/>
            <person name="Dos Santos S."/>
            <person name="Duthoy S."/>
            <person name="Lacroix C."/>
            <person name="Garcia-Pelayo C."/>
            <person name="Inwald J.K."/>
            <person name="Golby P."/>
            <person name="Garcia J.N."/>
            <person name="Hewinson R.G."/>
            <person name="Behr M.A."/>
            <person name="Quail M.A."/>
            <person name="Churcher C."/>
            <person name="Barrell B.G."/>
            <person name="Parkhill J."/>
            <person name="Cole S.T."/>
        </authorList>
    </citation>
    <scope>NUCLEOTIDE SEQUENCE [LARGE SCALE GENOMIC DNA]</scope>
    <source>
        <strain evidence="2">BCG / Pasteur 1173P2</strain>
    </source>
</reference>